<evidence type="ECO:0000313" key="1">
    <source>
        <dbReference type="EMBL" id="MCA0132561.1"/>
    </source>
</evidence>
<organism evidence="1 2">
    <name type="scientific">Winogradskyella alexanderae</name>
    <dbReference type="NCBI Taxonomy" id="2877123"/>
    <lineage>
        <taxon>Bacteria</taxon>
        <taxon>Pseudomonadati</taxon>
        <taxon>Bacteroidota</taxon>
        <taxon>Flavobacteriia</taxon>
        <taxon>Flavobacteriales</taxon>
        <taxon>Flavobacteriaceae</taxon>
        <taxon>Winogradskyella</taxon>
    </lineage>
</organism>
<dbReference type="EMBL" id="JAIUJR010000004">
    <property type="protein sequence ID" value="MCA0132561.1"/>
    <property type="molecule type" value="Genomic_DNA"/>
</dbReference>
<dbReference type="PROSITE" id="PS51257">
    <property type="entry name" value="PROKAR_LIPOPROTEIN"/>
    <property type="match status" value="1"/>
</dbReference>
<protein>
    <recommendedName>
        <fullName evidence="3">SdiA-regulated protein</fullName>
    </recommendedName>
</protein>
<gene>
    <name evidence="1" type="ORF">LBU54_08185</name>
</gene>
<reference evidence="2" key="1">
    <citation type="submission" date="2023-07" db="EMBL/GenBank/DDBJ databases">
        <authorList>
            <person name="Yue Y."/>
        </authorList>
    </citation>
    <scope>NUCLEOTIDE SEQUENCE [LARGE SCALE GENOMIC DNA]</scope>
    <source>
        <strain evidence="2">D23</strain>
    </source>
</reference>
<dbReference type="Proteomes" id="UP001198901">
    <property type="component" value="Unassembled WGS sequence"/>
</dbReference>
<dbReference type="SUPFAM" id="SSF101898">
    <property type="entry name" value="NHL repeat"/>
    <property type="match status" value="1"/>
</dbReference>
<name>A0ABS7XU71_9FLAO</name>
<evidence type="ECO:0000313" key="2">
    <source>
        <dbReference type="Proteomes" id="UP001198901"/>
    </source>
</evidence>
<dbReference type="RefSeq" id="WP_224528179.1">
    <property type="nucleotide sequence ID" value="NZ_JAIUJR010000004.1"/>
</dbReference>
<keyword evidence="2" id="KW-1185">Reference proteome</keyword>
<evidence type="ECO:0008006" key="3">
    <source>
        <dbReference type="Google" id="ProtNLM"/>
    </source>
</evidence>
<accession>A0ABS7XU71</accession>
<proteinExistence type="predicted"/>
<sequence length="272" mass="31051">MILPKRLIFVFLITLACTSFGNLELLGDLPNSLQEVSATEVIPQSDLIWVIEDSGNENVLYGLTQNGDIKKSIEILNSYNEDWEDLTSDKYGNLYIGDFGNNNKKRTSFKIYKINYQDLNKKHAIPGMIEFTLPFIDGPKDFEAFFQNGNLFYLITKESKEFSLFTVPNTIGKHQATFIEKFELDGKDVRVTSGDITEDGNTVVLLNHKRVWKFTHYNLPEFFSGEREKLSFKHNSQKEGVCFKNDSTLFITDERNGSEGGNIYGFSLNNSN</sequence>
<comment type="caution">
    <text evidence="1">The sequence shown here is derived from an EMBL/GenBank/DDBJ whole genome shotgun (WGS) entry which is preliminary data.</text>
</comment>